<keyword evidence="3" id="KW-1185">Reference proteome</keyword>
<dbReference type="InterPro" id="IPR020796">
    <property type="entry name" value="ORC5"/>
</dbReference>
<feature type="domain" description="Origin recognition complex subunit 5 C-terminal" evidence="1">
    <location>
        <begin position="279"/>
        <end position="395"/>
    </location>
</feature>
<evidence type="ECO:0000313" key="3">
    <source>
        <dbReference type="Proteomes" id="UP000308652"/>
    </source>
</evidence>
<dbReference type="EMBL" id="ML213602">
    <property type="protein sequence ID" value="TFK38645.1"/>
    <property type="molecule type" value="Genomic_DNA"/>
</dbReference>
<dbReference type="Pfam" id="PF14630">
    <property type="entry name" value="ORC5_C"/>
    <property type="match status" value="1"/>
</dbReference>
<dbReference type="InterPro" id="IPR047088">
    <property type="entry name" value="ORC5_C"/>
</dbReference>
<accession>A0A5C3M0W1</accession>
<sequence length="397" mass="44087">HNIFYDSVLNSLGGWELKWEEGCASSQWGLDREGDDGTRWNENLDSFLHGLRALHTQLCKLGVEVAAEGTESYEGICFVIVVKQAEILKDALLELMAPLPCLGEMAQLIICVVFISQVRRKDIKPPLGAASELYFMDIGSPTKEHIVKHLLSQFITPSISNPSHFATLLYDVCFPLTHDPQDLAYIAVASWPGYSKLVLDEHRRYLTQEDGEEEQERRRQNALVLKPLGEDTRMVLLPHLSSAAEWAALHELPLNLDITTGIANASVGANSALMMMGTLPRMAPFLLVAAFLASMNPAKSDLRMFGRGSDKKRKLRRQVARTKNPQHLLGPAPFPLDHLLTILGALLVENDAKTRLSAVEFIISGEYTDMEIARVGVLDLMNQLTSMCVLFRTSPIG</sequence>
<proteinExistence type="predicted"/>
<dbReference type="GO" id="GO:0003688">
    <property type="term" value="F:DNA replication origin binding"/>
    <property type="evidence" value="ECO:0007669"/>
    <property type="project" value="TreeGrafter"/>
</dbReference>
<dbReference type="GO" id="GO:0006270">
    <property type="term" value="P:DNA replication initiation"/>
    <property type="evidence" value="ECO:0007669"/>
    <property type="project" value="TreeGrafter"/>
</dbReference>
<dbReference type="Proteomes" id="UP000308652">
    <property type="component" value="Unassembled WGS sequence"/>
</dbReference>
<organism evidence="2 3">
    <name type="scientific">Crucibulum laeve</name>
    <dbReference type="NCBI Taxonomy" id="68775"/>
    <lineage>
        <taxon>Eukaryota</taxon>
        <taxon>Fungi</taxon>
        <taxon>Dikarya</taxon>
        <taxon>Basidiomycota</taxon>
        <taxon>Agaricomycotina</taxon>
        <taxon>Agaricomycetes</taxon>
        <taxon>Agaricomycetidae</taxon>
        <taxon>Agaricales</taxon>
        <taxon>Agaricineae</taxon>
        <taxon>Nidulariaceae</taxon>
        <taxon>Crucibulum</taxon>
    </lineage>
</organism>
<dbReference type="STRING" id="68775.A0A5C3M0W1"/>
<evidence type="ECO:0000259" key="1">
    <source>
        <dbReference type="Pfam" id="PF14630"/>
    </source>
</evidence>
<reference evidence="2 3" key="1">
    <citation type="journal article" date="2019" name="Nat. Ecol. Evol.">
        <title>Megaphylogeny resolves global patterns of mushroom evolution.</title>
        <authorList>
            <person name="Varga T."/>
            <person name="Krizsan K."/>
            <person name="Foldi C."/>
            <person name="Dima B."/>
            <person name="Sanchez-Garcia M."/>
            <person name="Sanchez-Ramirez S."/>
            <person name="Szollosi G.J."/>
            <person name="Szarkandi J.G."/>
            <person name="Papp V."/>
            <person name="Albert L."/>
            <person name="Andreopoulos W."/>
            <person name="Angelini C."/>
            <person name="Antonin V."/>
            <person name="Barry K.W."/>
            <person name="Bougher N.L."/>
            <person name="Buchanan P."/>
            <person name="Buyck B."/>
            <person name="Bense V."/>
            <person name="Catcheside P."/>
            <person name="Chovatia M."/>
            <person name="Cooper J."/>
            <person name="Damon W."/>
            <person name="Desjardin D."/>
            <person name="Finy P."/>
            <person name="Geml J."/>
            <person name="Haridas S."/>
            <person name="Hughes K."/>
            <person name="Justo A."/>
            <person name="Karasinski D."/>
            <person name="Kautmanova I."/>
            <person name="Kiss B."/>
            <person name="Kocsube S."/>
            <person name="Kotiranta H."/>
            <person name="LaButti K.M."/>
            <person name="Lechner B.E."/>
            <person name="Liimatainen K."/>
            <person name="Lipzen A."/>
            <person name="Lukacs Z."/>
            <person name="Mihaltcheva S."/>
            <person name="Morgado L.N."/>
            <person name="Niskanen T."/>
            <person name="Noordeloos M.E."/>
            <person name="Ohm R.A."/>
            <person name="Ortiz-Santana B."/>
            <person name="Ovrebo C."/>
            <person name="Racz N."/>
            <person name="Riley R."/>
            <person name="Savchenko A."/>
            <person name="Shiryaev A."/>
            <person name="Soop K."/>
            <person name="Spirin V."/>
            <person name="Szebenyi C."/>
            <person name="Tomsovsky M."/>
            <person name="Tulloss R.E."/>
            <person name="Uehling J."/>
            <person name="Grigoriev I.V."/>
            <person name="Vagvolgyi C."/>
            <person name="Papp T."/>
            <person name="Martin F.M."/>
            <person name="Miettinen O."/>
            <person name="Hibbett D.S."/>
            <person name="Nagy L.G."/>
        </authorList>
    </citation>
    <scope>NUCLEOTIDE SEQUENCE [LARGE SCALE GENOMIC DNA]</scope>
    <source>
        <strain evidence="2 3">CBS 166.37</strain>
    </source>
</reference>
<dbReference type="PANTHER" id="PTHR12705">
    <property type="entry name" value="ORIGIN RECOGNITION COMPLEX SUBUNIT 5"/>
    <property type="match status" value="1"/>
</dbReference>
<gene>
    <name evidence="2" type="ORF">BDQ12DRAFT_683108</name>
</gene>
<dbReference type="OrthoDB" id="365981at2759"/>
<evidence type="ECO:0000313" key="2">
    <source>
        <dbReference type="EMBL" id="TFK38645.1"/>
    </source>
</evidence>
<protein>
    <submittedName>
        <fullName evidence="2">Origin recognition complex subunit 5 C-terminus-domain-containing protein</fullName>
    </submittedName>
</protein>
<dbReference type="AlphaFoldDB" id="A0A5C3M0W1"/>
<dbReference type="GO" id="GO:0005664">
    <property type="term" value="C:nuclear origin of replication recognition complex"/>
    <property type="evidence" value="ECO:0007669"/>
    <property type="project" value="TreeGrafter"/>
</dbReference>
<dbReference type="PANTHER" id="PTHR12705:SF0">
    <property type="entry name" value="ORIGIN RECOGNITION COMPLEX SUBUNIT 5"/>
    <property type="match status" value="1"/>
</dbReference>
<name>A0A5C3M0W1_9AGAR</name>
<feature type="non-terminal residue" evidence="2">
    <location>
        <position position="1"/>
    </location>
</feature>